<dbReference type="EMBL" id="WXEX01000016">
    <property type="protein sequence ID" value="MZP44420.1"/>
    <property type="molecule type" value="Genomic_DNA"/>
</dbReference>
<dbReference type="Proteomes" id="UP000471031">
    <property type="component" value="Unassembled WGS sequence"/>
</dbReference>
<keyword evidence="5" id="KW-1185">Reference proteome</keyword>
<feature type="domain" description="Guanylate cyclase" evidence="3">
    <location>
        <begin position="425"/>
        <end position="557"/>
    </location>
</feature>
<accession>A0A845LHD0</accession>
<dbReference type="SMART" id="SM01080">
    <property type="entry name" value="CHASE2"/>
    <property type="match status" value="1"/>
</dbReference>
<protein>
    <submittedName>
        <fullName evidence="4">CHASE2 domain-containing protein</fullName>
    </submittedName>
</protein>
<dbReference type="InterPro" id="IPR007890">
    <property type="entry name" value="CHASE2"/>
</dbReference>
<dbReference type="PROSITE" id="PS50125">
    <property type="entry name" value="GUANYLATE_CYCLASE_2"/>
    <property type="match status" value="1"/>
</dbReference>
<dbReference type="Pfam" id="PF05226">
    <property type="entry name" value="CHASE2"/>
    <property type="match status" value="1"/>
</dbReference>
<dbReference type="RefSeq" id="WP_161262990.1">
    <property type="nucleotide sequence ID" value="NZ_JAFBDC010000017.1"/>
</dbReference>
<feature type="transmembrane region" description="Helical" evidence="2">
    <location>
        <begin position="363"/>
        <end position="383"/>
    </location>
</feature>
<feature type="transmembrane region" description="Helical" evidence="2">
    <location>
        <begin position="308"/>
        <end position="328"/>
    </location>
</feature>
<dbReference type="PANTHER" id="PTHR43081:SF1">
    <property type="entry name" value="ADENYLATE CYCLASE, TERMINAL-DIFFERENTIATION SPECIFIC"/>
    <property type="match status" value="1"/>
</dbReference>
<sequence>MKAAKGAGSHLIALGLTVLMAFTAVIGLWEPLESMAYDMWLRVRGVQATSGEVVIVGIDDASIAKIGRWPWNREVHAQLLDRLREAKVVSFDFTLANEADPQGDTRLAEAIGHHGHVVLPVFFTFEKEGNDTYQVMRLPLPALRKNAFSMGFVNYPTEADNIVRRTMPVTVDKNRTIPSLALASAMAAQGLGPTKATLAPDGTVQAGDFVIPTENNKTPLLNFAGPAQSFPTYSYHQVLDGTAPPEAFAGKIVFVGTTSPLLGDIYNTPFTRSNLVLGGNLPTPGVELHATAVETFLNRSYYYRAPEALNLFLLALFSAASYTVALGLKGKPWHSLAAQLALTAGWIALNGLVLIRGHYWLNLVAPLIAGSVTYLAATVYNFILEQQERQKVKGLFGRYVSPAVVNELLAHPDSIQLGGQRIDTTILFSDIRGFTAYSEGRSPEEVVSRLNEYFTRMTGIIFKHGGTLDKYMGDGIMAVFGAPIADPKHARHALEASKEMCDALVEMNVVWKERGEPLFDLGVGLNSGPVLAGNIGSEERMDYTVIGEDVNLASRLESMNKQFKSRIIVSERTVRYLLTGDATSQASQTSAPPLPQNDTVFTEPASMREQLAPLGLEEIGEVAVRGLVHPVKIYTLPAYNGDRTV</sequence>
<proteinExistence type="inferred from homology"/>
<dbReference type="SMART" id="SM00044">
    <property type="entry name" value="CYCc"/>
    <property type="match status" value="1"/>
</dbReference>
<dbReference type="PANTHER" id="PTHR43081">
    <property type="entry name" value="ADENYLATE CYCLASE, TERMINAL-DIFFERENTIATION SPECIFIC-RELATED"/>
    <property type="match status" value="1"/>
</dbReference>
<comment type="similarity">
    <text evidence="1">Belongs to the adenylyl cyclase class-3 family.</text>
</comment>
<feature type="transmembrane region" description="Helical" evidence="2">
    <location>
        <begin position="340"/>
        <end position="357"/>
    </location>
</feature>
<dbReference type="Gene3D" id="3.30.70.1230">
    <property type="entry name" value="Nucleotide cyclase"/>
    <property type="match status" value="1"/>
</dbReference>
<dbReference type="InterPro" id="IPR029787">
    <property type="entry name" value="Nucleotide_cyclase"/>
</dbReference>
<dbReference type="SUPFAM" id="SSF55073">
    <property type="entry name" value="Nucleotide cyclase"/>
    <property type="match status" value="1"/>
</dbReference>
<evidence type="ECO:0000313" key="4">
    <source>
        <dbReference type="EMBL" id="MZP44420.1"/>
    </source>
</evidence>
<organism evidence="4 5">
    <name type="scientific">Heliomicrobium gestii</name>
    <name type="common">Heliobacterium gestii</name>
    <dbReference type="NCBI Taxonomy" id="2699"/>
    <lineage>
        <taxon>Bacteria</taxon>
        <taxon>Bacillati</taxon>
        <taxon>Bacillota</taxon>
        <taxon>Clostridia</taxon>
        <taxon>Eubacteriales</taxon>
        <taxon>Heliobacteriaceae</taxon>
        <taxon>Heliomicrobium</taxon>
    </lineage>
</organism>
<dbReference type="GO" id="GO:0006171">
    <property type="term" value="P:cAMP biosynthetic process"/>
    <property type="evidence" value="ECO:0007669"/>
    <property type="project" value="TreeGrafter"/>
</dbReference>
<evidence type="ECO:0000259" key="3">
    <source>
        <dbReference type="PROSITE" id="PS50125"/>
    </source>
</evidence>
<dbReference type="AlphaFoldDB" id="A0A845LHD0"/>
<dbReference type="InterPro" id="IPR001054">
    <property type="entry name" value="A/G_cyclase"/>
</dbReference>
<name>A0A845LHD0_HELGE</name>
<keyword evidence="2" id="KW-0472">Membrane</keyword>
<reference evidence="4 5" key="1">
    <citation type="submission" date="2020-01" db="EMBL/GenBank/DDBJ databases">
        <title>Whole genome sequence of Heliobacterium gestii DSM 11169.</title>
        <authorList>
            <person name="Kyndt J.A."/>
            <person name="Meyer T.E."/>
        </authorList>
    </citation>
    <scope>NUCLEOTIDE SEQUENCE [LARGE SCALE GENOMIC DNA]</scope>
    <source>
        <strain evidence="4 5">DSM 11169</strain>
    </source>
</reference>
<keyword evidence="2" id="KW-0812">Transmembrane</keyword>
<gene>
    <name evidence="4" type="ORF">GTO89_15415</name>
</gene>
<dbReference type="Pfam" id="PF00211">
    <property type="entry name" value="Guanylate_cyc"/>
    <property type="match status" value="1"/>
</dbReference>
<dbReference type="CDD" id="cd07302">
    <property type="entry name" value="CHD"/>
    <property type="match status" value="1"/>
</dbReference>
<dbReference type="GO" id="GO:0035556">
    <property type="term" value="P:intracellular signal transduction"/>
    <property type="evidence" value="ECO:0007669"/>
    <property type="project" value="InterPro"/>
</dbReference>
<dbReference type="OrthoDB" id="9806704at2"/>
<dbReference type="InterPro" id="IPR050697">
    <property type="entry name" value="Adenylyl/Guanylyl_Cyclase_3/4"/>
</dbReference>
<dbReference type="GO" id="GO:0004016">
    <property type="term" value="F:adenylate cyclase activity"/>
    <property type="evidence" value="ECO:0007669"/>
    <property type="project" value="UniProtKB-ARBA"/>
</dbReference>
<evidence type="ECO:0000313" key="5">
    <source>
        <dbReference type="Proteomes" id="UP000471031"/>
    </source>
</evidence>
<comment type="caution">
    <text evidence="4">The sequence shown here is derived from an EMBL/GenBank/DDBJ whole genome shotgun (WGS) entry which is preliminary data.</text>
</comment>
<evidence type="ECO:0000256" key="2">
    <source>
        <dbReference type="SAM" id="Phobius"/>
    </source>
</evidence>
<evidence type="ECO:0000256" key="1">
    <source>
        <dbReference type="ARBA" id="ARBA00005381"/>
    </source>
</evidence>
<keyword evidence="2" id="KW-1133">Transmembrane helix</keyword>